<evidence type="ECO:0000313" key="2">
    <source>
        <dbReference type="EMBL" id="MXO73641.1"/>
    </source>
</evidence>
<dbReference type="OrthoDB" id="9808046at2"/>
<evidence type="ECO:0000259" key="1">
    <source>
        <dbReference type="Pfam" id="PF00144"/>
    </source>
</evidence>
<dbReference type="AlphaFoldDB" id="A0A6I4T8J9"/>
<evidence type="ECO:0000313" key="3">
    <source>
        <dbReference type="Proteomes" id="UP000439522"/>
    </source>
</evidence>
<comment type="caution">
    <text evidence="2">The sequence shown here is derived from an EMBL/GenBank/DDBJ whole genome shotgun (WGS) entry which is preliminary data.</text>
</comment>
<dbReference type="Proteomes" id="UP000439522">
    <property type="component" value="Unassembled WGS sequence"/>
</dbReference>
<keyword evidence="2" id="KW-0378">Hydrolase</keyword>
<dbReference type="Gene3D" id="3.40.710.10">
    <property type="entry name" value="DD-peptidase/beta-lactamase superfamily"/>
    <property type="match status" value="1"/>
</dbReference>
<dbReference type="InterPro" id="IPR006311">
    <property type="entry name" value="TAT_signal"/>
</dbReference>
<keyword evidence="3" id="KW-1185">Reference proteome</keyword>
<dbReference type="PANTHER" id="PTHR43283:SF3">
    <property type="entry name" value="BETA-LACTAMASE FAMILY PROTEIN (AFU_ORTHOLOGUE AFUA_5G07500)"/>
    <property type="match status" value="1"/>
</dbReference>
<feature type="domain" description="Beta-lactamase-related" evidence="1">
    <location>
        <begin position="81"/>
        <end position="415"/>
    </location>
</feature>
<dbReference type="SUPFAM" id="SSF56601">
    <property type="entry name" value="beta-lactamase/transpeptidase-like"/>
    <property type="match status" value="1"/>
</dbReference>
<dbReference type="EMBL" id="WTZA01000001">
    <property type="protein sequence ID" value="MXO73641.1"/>
    <property type="molecule type" value="Genomic_DNA"/>
</dbReference>
<accession>A0A6I4T8J9</accession>
<gene>
    <name evidence="2" type="ORF">GRI40_00180</name>
</gene>
<dbReference type="Pfam" id="PF00144">
    <property type="entry name" value="Beta-lactamase"/>
    <property type="match status" value="1"/>
</dbReference>
<protein>
    <submittedName>
        <fullName evidence="2">Serine hydrolase</fullName>
    </submittedName>
</protein>
<organism evidence="2 3">
    <name type="scientific">Tsuneonella aeria</name>
    <dbReference type="NCBI Taxonomy" id="1837929"/>
    <lineage>
        <taxon>Bacteria</taxon>
        <taxon>Pseudomonadati</taxon>
        <taxon>Pseudomonadota</taxon>
        <taxon>Alphaproteobacteria</taxon>
        <taxon>Sphingomonadales</taxon>
        <taxon>Erythrobacteraceae</taxon>
        <taxon>Tsuneonella</taxon>
    </lineage>
</organism>
<dbReference type="PROSITE" id="PS51318">
    <property type="entry name" value="TAT"/>
    <property type="match status" value="1"/>
</dbReference>
<dbReference type="GO" id="GO:0016787">
    <property type="term" value="F:hydrolase activity"/>
    <property type="evidence" value="ECO:0007669"/>
    <property type="project" value="UniProtKB-KW"/>
</dbReference>
<dbReference type="InterPro" id="IPR012338">
    <property type="entry name" value="Beta-lactam/transpept-like"/>
</dbReference>
<dbReference type="InterPro" id="IPR001466">
    <property type="entry name" value="Beta-lactam-related"/>
</dbReference>
<sequence length="442" mass="46408">MAFRDSGSPQMSRRGLLRSGALLGAGAALGGASFTRAAFAQDPARWAHVARLARQYVDARKLASVVATLGWWQMAPDTVAFGSLTLGQDAPATIDSLFRIYSMTKPITGMATMMLIDEGKLGLDQPLAEVLPKFADMKVQKTYDGSITDLEPSARPITIRHLLTHTAGLGYSVVQKGPIAAAYIAAGLVPGQVSKLPLPAAFGRGTSVRSLEAFADGLAKMPLVAQPGTRWVYSVSLDLLGRVIEVVSGLPFDTFLKERIFDPAGMGSTFFQVPASDLARLTTNYGVLGGTLLPIDPARQSVYADPPAFPFGGAGLVSSARDYDRFLRMLAGYGAIDGKRVMSEAAVRLGTSDLLPAGADTRGTFADGSGFGAGGRVGRGEQAGIYGWAGAAGTVGFVDMKRGLRATLMTQYMPAEVYPLTQEFSRAVLADVAAMAGQQAAA</sequence>
<proteinExistence type="predicted"/>
<dbReference type="PANTHER" id="PTHR43283">
    <property type="entry name" value="BETA-LACTAMASE-RELATED"/>
    <property type="match status" value="1"/>
</dbReference>
<dbReference type="InterPro" id="IPR050789">
    <property type="entry name" value="Diverse_Enzym_Activities"/>
</dbReference>
<reference evidence="2 3" key="1">
    <citation type="submission" date="2019-12" db="EMBL/GenBank/DDBJ databases">
        <title>Genomic-based taxomic classification of the family Erythrobacteraceae.</title>
        <authorList>
            <person name="Xu L."/>
        </authorList>
    </citation>
    <scope>NUCLEOTIDE SEQUENCE [LARGE SCALE GENOMIC DNA]</scope>
    <source>
        <strain evidence="2 3">100921-2</strain>
    </source>
</reference>
<name>A0A6I4T8J9_9SPHN</name>